<dbReference type="GeneID" id="96283225"/>
<dbReference type="RefSeq" id="WP_269777350.1">
    <property type="nucleotide sequence ID" value="NZ_BLIR01000001.1"/>
</dbReference>
<dbReference type="Proteomes" id="UP000431826">
    <property type="component" value="Unassembled WGS sequence"/>
</dbReference>
<organism evidence="1 2">
    <name type="scientific">Streptomyces tubercidicus</name>
    <dbReference type="NCBI Taxonomy" id="47759"/>
    <lineage>
        <taxon>Bacteria</taxon>
        <taxon>Bacillati</taxon>
        <taxon>Actinomycetota</taxon>
        <taxon>Actinomycetes</taxon>
        <taxon>Kitasatosporales</taxon>
        <taxon>Streptomycetaceae</taxon>
        <taxon>Streptomyces</taxon>
    </lineage>
</organism>
<comment type="caution">
    <text evidence="1">The sequence shown here is derived from an EMBL/GenBank/DDBJ whole genome shotgun (WGS) entry which is preliminary data.</text>
</comment>
<gene>
    <name evidence="1" type="ORF">Stube_20880</name>
</gene>
<evidence type="ECO:0000313" key="2">
    <source>
        <dbReference type="Proteomes" id="UP000431826"/>
    </source>
</evidence>
<protein>
    <submittedName>
        <fullName evidence="1">Uncharacterized protein</fullName>
    </submittedName>
</protein>
<sequence>MPYLTTTAGATRGPTGAPGAAWASLPGYWDAFVSRIGTGVSE</sequence>
<proteinExistence type="predicted"/>
<dbReference type="EMBL" id="BLIR01000001">
    <property type="protein sequence ID" value="GFE37415.1"/>
    <property type="molecule type" value="Genomic_DNA"/>
</dbReference>
<reference evidence="1 2" key="1">
    <citation type="submission" date="2019-12" db="EMBL/GenBank/DDBJ databases">
        <title>Whole genome shotgun sequence of Streptomyces tubercidicus NBRC 13090.</title>
        <authorList>
            <person name="Ichikawa N."/>
            <person name="Kimura A."/>
            <person name="Kitahashi Y."/>
            <person name="Komaki H."/>
            <person name="Tamura T."/>
        </authorList>
    </citation>
    <scope>NUCLEOTIDE SEQUENCE [LARGE SCALE GENOMIC DNA]</scope>
    <source>
        <strain evidence="1 2">NBRC 13090</strain>
    </source>
</reference>
<keyword evidence="2" id="KW-1185">Reference proteome</keyword>
<dbReference type="AlphaFoldDB" id="A0A640USV4"/>
<accession>A0A640USV4</accession>
<evidence type="ECO:0000313" key="1">
    <source>
        <dbReference type="EMBL" id="GFE37415.1"/>
    </source>
</evidence>
<name>A0A640USV4_9ACTN</name>